<dbReference type="GO" id="GO:0006935">
    <property type="term" value="P:chemotaxis"/>
    <property type="evidence" value="ECO:0007669"/>
    <property type="project" value="UniProtKB-KW"/>
</dbReference>
<evidence type="ECO:0000256" key="3">
    <source>
        <dbReference type="ARBA" id="ARBA00020392"/>
    </source>
</evidence>
<dbReference type="Gene3D" id="1.10.287.1700">
    <property type="match status" value="1"/>
</dbReference>
<evidence type="ECO:0000256" key="2">
    <source>
        <dbReference type="ARBA" id="ARBA00010004"/>
    </source>
</evidence>
<keyword evidence="6" id="KW-0145">Chemotaxis</keyword>
<keyword evidence="11" id="KW-0175">Coiled coil</keyword>
<evidence type="ECO:0000256" key="9">
    <source>
        <dbReference type="ARBA" id="ARBA00023136"/>
    </source>
</evidence>
<organism evidence="12 13">
    <name type="scientific">Nocardioides lianchengensis</name>
    <dbReference type="NCBI Taxonomy" id="1045774"/>
    <lineage>
        <taxon>Bacteria</taxon>
        <taxon>Bacillati</taxon>
        <taxon>Actinomycetota</taxon>
        <taxon>Actinomycetes</taxon>
        <taxon>Propionibacteriales</taxon>
        <taxon>Nocardioidaceae</taxon>
        <taxon>Nocardioides</taxon>
    </lineage>
</organism>
<gene>
    <name evidence="12" type="ORF">SAMN05421872_107276</name>
</gene>
<feature type="coiled-coil region" evidence="11">
    <location>
        <begin position="27"/>
        <end position="82"/>
    </location>
</feature>
<keyword evidence="8" id="KW-0653">Protein transport</keyword>
<evidence type="ECO:0000256" key="4">
    <source>
        <dbReference type="ARBA" id="ARBA00022448"/>
    </source>
</evidence>
<dbReference type="GO" id="GO:0009288">
    <property type="term" value="C:bacterial-type flagellum"/>
    <property type="evidence" value="ECO:0007669"/>
    <property type="project" value="InterPro"/>
</dbReference>
<dbReference type="GO" id="GO:0005886">
    <property type="term" value="C:plasma membrane"/>
    <property type="evidence" value="ECO:0007669"/>
    <property type="project" value="UniProtKB-SubCell"/>
</dbReference>
<evidence type="ECO:0000256" key="11">
    <source>
        <dbReference type="SAM" id="Coils"/>
    </source>
</evidence>
<evidence type="ECO:0000256" key="10">
    <source>
        <dbReference type="ARBA" id="ARBA00023225"/>
    </source>
</evidence>
<sequence length="155" mass="17469">MSARHDRGLRAVSRVRDVRERDSRIGLQQALREEASLQSRLDVLEEAMRTHGAFISGDMRQFVALQQSLEALRGAAKEAREAADAAAVISASARSHWHHDKTRLSAVEGLLERRADERRAEVEKKESHELDDVAGRLWLRAKTQHTQNARKEAAS</sequence>
<dbReference type="InterPro" id="IPR053716">
    <property type="entry name" value="Flag_assembly_chemotaxis_eff"/>
</dbReference>
<dbReference type="AlphaFoldDB" id="A0A1G6U1J2"/>
<evidence type="ECO:0000313" key="13">
    <source>
        <dbReference type="Proteomes" id="UP000199034"/>
    </source>
</evidence>
<keyword evidence="7" id="KW-1005">Bacterial flagellum biogenesis</keyword>
<dbReference type="EMBL" id="FMZM01000007">
    <property type="protein sequence ID" value="SDD35250.1"/>
    <property type="molecule type" value="Genomic_DNA"/>
</dbReference>
<proteinExistence type="inferred from homology"/>
<dbReference type="Proteomes" id="UP000199034">
    <property type="component" value="Unassembled WGS sequence"/>
</dbReference>
<keyword evidence="9" id="KW-0472">Membrane</keyword>
<dbReference type="GO" id="GO:0071973">
    <property type="term" value="P:bacterial-type flagellum-dependent cell motility"/>
    <property type="evidence" value="ECO:0007669"/>
    <property type="project" value="InterPro"/>
</dbReference>
<keyword evidence="13" id="KW-1185">Reference proteome</keyword>
<protein>
    <recommendedName>
        <fullName evidence="3">Flagellar FliJ protein</fullName>
    </recommendedName>
</protein>
<comment type="subcellular location">
    <subcellularLocation>
        <location evidence="1">Cell membrane</location>
        <topology evidence="1">Peripheral membrane protein</topology>
        <orientation evidence="1">Cytoplasmic side</orientation>
    </subcellularLocation>
</comment>
<evidence type="ECO:0000313" key="12">
    <source>
        <dbReference type="EMBL" id="SDD35250.1"/>
    </source>
</evidence>
<evidence type="ECO:0000256" key="6">
    <source>
        <dbReference type="ARBA" id="ARBA00022500"/>
    </source>
</evidence>
<comment type="similarity">
    <text evidence="2">Belongs to the FliJ family.</text>
</comment>
<evidence type="ECO:0000256" key="7">
    <source>
        <dbReference type="ARBA" id="ARBA00022795"/>
    </source>
</evidence>
<evidence type="ECO:0000256" key="1">
    <source>
        <dbReference type="ARBA" id="ARBA00004413"/>
    </source>
</evidence>
<name>A0A1G6U1J2_9ACTN</name>
<dbReference type="GO" id="GO:0015031">
    <property type="term" value="P:protein transport"/>
    <property type="evidence" value="ECO:0007669"/>
    <property type="project" value="UniProtKB-KW"/>
</dbReference>
<dbReference type="InterPro" id="IPR012823">
    <property type="entry name" value="Flagell_FliJ"/>
</dbReference>
<evidence type="ECO:0000256" key="5">
    <source>
        <dbReference type="ARBA" id="ARBA00022475"/>
    </source>
</evidence>
<keyword evidence="5" id="KW-1003">Cell membrane</keyword>
<dbReference type="Pfam" id="PF02050">
    <property type="entry name" value="FliJ"/>
    <property type="match status" value="1"/>
</dbReference>
<keyword evidence="4" id="KW-0813">Transport</keyword>
<dbReference type="GO" id="GO:0044781">
    <property type="term" value="P:bacterial-type flagellum organization"/>
    <property type="evidence" value="ECO:0007669"/>
    <property type="project" value="UniProtKB-KW"/>
</dbReference>
<dbReference type="STRING" id="1045774.SAMN05421872_107276"/>
<evidence type="ECO:0000256" key="8">
    <source>
        <dbReference type="ARBA" id="ARBA00022927"/>
    </source>
</evidence>
<dbReference type="RefSeq" id="WP_170867075.1">
    <property type="nucleotide sequence ID" value="NZ_FMZM01000007.1"/>
</dbReference>
<accession>A0A1G6U1J2</accession>
<keyword evidence="10" id="KW-1006">Bacterial flagellum protein export</keyword>
<reference evidence="12 13" key="1">
    <citation type="submission" date="2016-10" db="EMBL/GenBank/DDBJ databases">
        <authorList>
            <person name="de Groot N.N."/>
        </authorList>
    </citation>
    <scope>NUCLEOTIDE SEQUENCE [LARGE SCALE GENOMIC DNA]</scope>
    <source>
        <strain evidence="12 13">CGMCC 4.6858</strain>
    </source>
</reference>